<dbReference type="GO" id="GO:1990904">
    <property type="term" value="C:ribonucleoprotein complex"/>
    <property type="evidence" value="ECO:0007669"/>
    <property type="project" value="TreeGrafter"/>
</dbReference>
<organism evidence="5 6">
    <name type="scientific">Chanos chanos</name>
    <name type="common">Milkfish</name>
    <name type="synonym">Mugil chanos</name>
    <dbReference type="NCBI Taxonomy" id="29144"/>
    <lineage>
        <taxon>Eukaryota</taxon>
        <taxon>Metazoa</taxon>
        <taxon>Chordata</taxon>
        <taxon>Craniata</taxon>
        <taxon>Vertebrata</taxon>
        <taxon>Euteleostomi</taxon>
        <taxon>Actinopterygii</taxon>
        <taxon>Neopterygii</taxon>
        <taxon>Teleostei</taxon>
        <taxon>Ostariophysi</taxon>
        <taxon>Gonorynchiformes</taxon>
        <taxon>Chanidae</taxon>
        <taxon>Chanos</taxon>
    </lineage>
</organism>
<dbReference type="InterPro" id="IPR050734">
    <property type="entry name" value="PIH1/Kintoun_subfamily"/>
</dbReference>
<dbReference type="OrthoDB" id="545063at2759"/>
<dbReference type="CDD" id="cd00298">
    <property type="entry name" value="ACD_sHsps_p23-like"/>
    <property type="match status" value="1"/>
</dbReference>
<evidence type="ECO:0000256" key="2">
    <source>
        <dbReference type="ARBA" id="ARBA00040541"/>
    </source>
</evidence>
<dbReference type="AlphaFoldDB" id="A0A6J2VPH0"/>
<dbReference type="InterPro" id="IPR041442">
    <property type="entry name" value="PIH1D1/2/3_CS-like"/>
</dbReference>
<dbReference type="Proteomes" id="UP000504632">
    <property type="component" value="Chromosome 6"/>
</dbReference>
<comment type="similarity">
    <text evidence="1">Belongs to the PIH1 family.</text>
</comment>
<dbReference type="GO" id="GO:0000492">
    <property type="term" value="P:box C/D snoRNP assembly"/>
    <property type="evidence" value="ECO:0007669"/>
    <property type="project" value="TreeGrafter"/>
</dbReference>
<dbReference type="InParanoid" id="A0A6J2VPH0"/>
<dbReference type="InterPro" id="IPR012981">
    <property type="entry name" value="PIH1_N"/>
</dbReference>
<dbReference type="Pfam" id="PF18201">
    <property type="entry name" value="PIH1_CS"/>
    <property type="match status" value="1"/>
</dbReference>
<feature type="domain" description="PIH1D1/2/3 CS-like" evidence="4">
    <location>
        <begin position="246"/>
        <end position="320"/>
    </location>
</feature>
<dbReference type="RefSeq" id="XP_030633918.1">
    <property type="nucleotide sequence ID" value="XM_030778058.1"/>
</dbReference>
<dbReference type="GeneID" id="115815093"/>
<dbReference type="FunCoup" id="A0A6J2VPH0">
    <property type="interactions" value="326"/>
</dbReference>
<evidence type="ECO:0000313" key="6">
    <source>
        <dbReference type="RefSeq" id="XP_030633918.1"/>
    </source>
</evidence>
<evidence type="ECO:0000259" key="4">
    <source>
        <dbReference type="Pfam" id="PF18201"/>
    </source>
</evidence>
<sequence>MSDPARQKAVLQQVNQFWSMLDDMSQNNPEGYRTFIERQLREGTEYHSPPQPNACLRTSVLGSKEALLYINVCGWKRVPAPPSDTEPVPVCGGRLEMESEGNEQYSVLDVAFSPDVLMKIEKNKQEQEQLYVLTLRFAQQQFGLSLSQHYIVTKDKMKGSLQNMKRRLMLSPQQPNSFNQNSKPDPAPSLLQQIFSLRQAGNEGDTSIQLSVDQEDKQSRSGLIEVISSTDTAQPQQPNHHLSVTADPTGTGKSLQLTVELPGVSSVSQCQLRISQDDILLEVEDLYHLHLQLPETVNEETCTATFNKKKHTLHVKVSVL</sequence>
<dbReference type="GO" id="GO:0097255">
    <property type="term" value="C:R2TP complex"/>
    <property type="evidence" value="ECO:0007669"/>
    <property type="project" value="TreeGrafter"/>
</dbReference>
<dbReference type="PANTHER" id="PTHR22997">
    <property type="entry name" value="PIH1 DOMAIN-CONTAINING PROTEIN 1"/>
    <property type="match status" value="1"/>
</dbReference>
<evidence type="ECO:0000313" key="5">
    <source>
        <dbReference type="Proteomes" id="UP000504632"/>
    </source>
</evidence>
<dbReference type="GO" id="GO:0006364">
    <property type="term" value="P:rRNA processing"/>
    <property type="evidence" value="ECO:0007669"/>
    <property type="project" value="TreeGrafter"/>
</dbReference>
<feature type="domain" description="PIH1 N-terminal" evidence="3">
    <location>
        <begin position="50"/>
        <end position="167"/>
    </location>
</feature>
<reference evidence="6" key="1">
    <citation type="submission" date="2025-08" db="UniProtKB">
        <authorList>
            <consortium name="RefSeq"/>
        </authorList>
    </citation>
    <scope>IDENTIFICATION</scope>
</reference>
<name>A0A6J2VPH0_CHACN</name>
<dbReference type="GO" id="GO:0005737">
    <property type="term" value="C:cytoplasm"/>
    <property type="evidence" value="ECO:0007669"/>
    <property type="project" value="TreeGrafter"/>
</dbReference>
<keyword evidence="5" id="KW-1185">Reference proteome</keyword>
<evidence type="ECO:0000259" key="3">
    <source>
        <dbReference type="Pfam" id="PF08190"/>
    </source>
</evidence>
<accession>A0A6J2VPH0</accession>
<evidence type="ECO:0000256" key="1">
    <source>
        <dbReference type="ARBA" id="ARBA00008511"/>
    </source>
</evidence>
<dbReference type="Pfam" id="PF08190">
    <property type="entry name" value="PIH1"/>
    <property type="match status" value="1"/>
</dbReference>
<gene>
    <name evidence="6" type="primary">pih1d2</name>
</gene>
<dbReference type="CTD" id="120379"/>
<dbReference type="PANTHER" id="PTHR22997:SF6">
    <property type="entry name" value="PIH1 DOMAIN-CONTAINING PROTEIN 2"/>
    <property type="match status" value="1"/>
</dbReference>
<proteinExistence type="inferred from homology"/>
<protein>
    <recommendedName>
        <fullName evidence="2">PIH1 domain-containing protein 2</fullName>
    </recommendedName>
</protein>